<dbReference type="InterPro" id="IPR023210">
    <property type="entry name" value="NADP_OxRdtase_dom"/>
</dbReference>
<dbReference type="GO" id="GO:0016491">
    <property type="term" value="F:oxidoreductase activity"/>
    <property type="evidence" value="ECO:0007669"/>
    <property type="project" value="InterPro"/>
</dbReference>
<dbReference type="InParanoid" id="S0EWC6"/>
<evidence type="ECO:0000259" key="1">
    <source>
        <dbReference type="Pfam" id="PF00248"/>
    </source>
</evidence>
<dbReference type="PATRIC" id="fig|1303518.3.peg.2475"/>
<dbReference type="RefSeq" id="WP_016483701.1">
    <property type="nucleotide sequence ID" value="NC_021487.1"/>
</dbReference>
<dbReference type="KEGG" id="ccz:CCALI_02380"/>
<dbReference type="CDD" id="cd19100">
    <property type="entry name" value="AKR_unchar"/>
    <property type="match status" value="1"/>
</dbReference>
<reference evidence="3" key="1">
    <citation type="submission" date="2013-03" db="EMBL/GenBank/DDBJ databases">
        <title>Genome sequence of Chthonomonas calidirosea, the first sequenced genome from the Armatimonadetes phylum (formally candidate division OP10).</title>
        <authorList>
            <person name="Lee K.C.Y."/>
            <person name="Morgan X.C."/>
            <person name="Dunfield P.F."/>
            <person name="Tamas I."/>
            <person name="Houghton K.M."/>
            <person name="Vyssotski M."/>
            <person name="Ryan J.L.J."/>
            <person name="Lagutin K."/>
            <person name="McDonald I.R."/>
            <person name="Stott M.B."/>
        </authorList>
    </citation>
    <scope>NUCLEOTIDE SEQUENCE [LARGE SCALE GENOMIC DNA]</scope>
    <source>
        <strain evidence="3">DSM 23976 / ICMP 18418 / T49</strain>
    </source>
</reference>
<dbReference type="PANTHER" id="PTHR43312:SF1">
    <property type="entry name" value="NADP-DEPENDENT OXIDOREDUCTASE DOMAIN-CONTAINING PROTEIN"/>
    <property type="match status" value="1"/>
</dbReference>
<organism evidence="2 3">
    <name type="scientific">Chthonomonas calidirosea (strain DSM 23976 / ICMP 18418 / T49)</name>
    <dbReference type="NCBI Taxonomy" id="1303518"/>
    <lineage>
        <taxon>Bacteria</taxon>
        <taxon>Bacillati</taxon>
        <taxon>Armatimonadota</taxon>
        <taxon>Chthonomonadia</taxon>
        <taxon>Chthonomonadales</taxon>
        <taxon>Chthonomonadaceae</taxon>
        <taxon>Chthonomonas</taxon>
    </lineage>
</organism>
<dbReference type="OrthoDB" id="9804790at2"/>
<dbReference type="eggNOG" id="COG0667">
    <property type="taxonomic scope" value="Bacteria"/>
</dbReference>
<dbReference type="HOGENOM" id="CLU_023205_3_0_0"/>
<proteinExistence type="predicted"/>
<sequence>MERRTLGRTGQTLSIIGLGGVALLGLEQPEVNALVAEAVDRGVNYFDVAPSYGADQEAEKKLGPALRPYRQRVFLACKTARRDRDGAEEELRRSLSHLQTDYFDLYQLHAITTLEEVEACFGPNGAMEAIVAAQRAGLIRYIGFSAHSVEAALLAMDRFDFDSALFPVNFVTYLQGHFGPQIIARAEEKGVGRLALKAMARTHWAEGAPRPYPHCWYEPISDPELAELAFRFTLSQPVTAAVAPGDPRLFRMGVTFAERFRPLTSEEHRRLEEEAKSLQPIFRAA</sequence>
<protein>
    <submittedName>
        <fullName evidence="2">Predicted oxidoreductases of the aldo/keto reductase family</fullName>
    </submittedName>
</protein>
<gene>
    <name evidence="2" type="ORF">CCALI_02380</name>
</gene>
<dbReference type="InterPro" id="IPR020471">
    <property type="entry name" value="AKR"/>
</dbReference>
<evidence type="ECO:0000313" key="2">
    <source>
        <dbReference type="EMBL" id="CCW36184.1"/>
    </source>
</evidence>
<dbReference type="Proteomes" id="UP000014227">
    <property type="component" value="Chromosome I"/>
</dbReference>
<feature type="domain" description="NADP-dependent oxidoreductase" evidence="1">
    <location>
        <begin position="16"/>
        <end position="200"/>
    </location>
</feature>
<dbReference type="SUPFAM" id="SSF51430">
    <property type="entry name" value="NAD(P)-linked oxidoreductase"/>
    <property type="match status" value="1"/>
</dbReference>
<dbReference type="InterPro" id="IPR053135">
    <property type="entry name" value="AKR2_Oxidoreductase"/>
</dbReference>
<dbReference type="AlphaFoldDB" id="S0EWC6"/>
<evidence type="ECO:0000313" key="3">
    <source>
        <dbReference type="Proteomes" id="UP000014227"/>
    </source>
</evidence>
<dbReference type="PANTHER" id="PTHR43312">
    <property type="entry name" value="D-THREO-ALDOSE 1-DEHYDROGENASE"/>
    <property type="match status" value="1"/>
</dbReference>
<dbReference type="PRINTS" id="PR00069">
    <property type="entry name" value="ALDKETRDTASE"/>
</dbReference>
<dbReference type="EMBL" id="HF951689">
    <property type="protein sequence ID" value="CCW36184.1"/>
    <property type="molecule type" value="Genomic_DNA"/>
</dbReference>
<dbReference type="Pfam" id="PF00248">
    <property type="entry name" value="Aldo_ket_red"/>
    <property type="match status" value="1"/>
</dbReference>
<dbReference type="STRING" id="454171.CP488_01713"/>
<keyword evidence="3" id="KW-1185">Reference proteome</keyword>
<dbReference type="InterPro" id="IPR036812">
    <property type="entry name" value="NAD(P)_OxRdtase_dom_sf"/>
</dbReference>
<accession>S0EWC6</accession>
<name>S0EWC6_CHTCT</name>
<dbReference type="Gene3D" id="3.20.20.100">
    <property type="entry name" value="NADP-dependent oxidoreductase domain"/>
    <property type="match status" value="1"/>
</dbReference>